<reference evidence="7 8" key="1">
    <citation type="submission" date="2024-04" db="EMBL/GenBank/DDBJ databases">
        <authorList>
            <person name="Fracassetti M."/>
        </authorList>
    </citation>
    <scope>NUCLEOTIDE SEQUENCE [LARGE SCALE GENOMIC DNA]</scope>
</reference>
<evidence type="ECO:0000256" key="3">
    <source>
        <dbReference type="ARBA" id="ARBA00022833"/>
    </source>
</evidence>
<dbReference type="PANTHER" id="PTHR31973">
    <property type="entry name" value="POLYPROTEIN, PUTATIVE-RELATED"/>
    <property type="match status" value="1"/>
</dbReference>
<feature type="region of interest" description="Disordered" evidence="5">
    <location>
        <begin position="710"/>
        <end position="730"/>
    </location>
</feature>
<evidence type="ECO:0000259" key="6">
    <source>
        <dbReference type="PROSITE" id="PS50966"/>
    </source>
</evidence>
<feature type="region of interest" description="Disordered" evidence="5">
    <location>
        <begin position="59"/>
        <end position="94"/>
    </location>
</feature>
<organism evidence="7 8">
    <name type="scientific">Linum trigynum</name>
    <dbReference type="NCBI Taxonomy" id="586398"/>
    <lineage>
        <taxon>Eukaryota</taxon>
        <taxon>Viridiplantae</taxon>
        <taxon>Streptophyta</taxon>
        <taxon>Embryophyta</taxon>
        <taxon>Tracheophyta</taxon>
        <taxon>Spermatophyta</taxon>
        <taxon>Magnoliopsida</taxon>
        <taxon>eudicotyledons</taxon>
        <taxon>Gunneridae</taxon>
        <taxon>Pentapetalae</taxon>
        <taxon>rosids</taxon>
        <taxon>fabids</taxon>
        <taxon>Malpighiales</taxon>
        <taxon>Linaceae</taxon>
        <taxon>Linum</taxon>
    </lineage>
</organism>
<proteinExistence type="predicted"/>
<accession>A0AAV2ECH1</accession>
<evidence type="ECO:0000256" key="2">
    <source>
        <dbReference type="ARBA" id="ARBA00022771"/>
    </source>
</evidence>
<dbReference type="PROSITE" id="PS50966">
    <property type="entry name" value="ZF_SWIM"/>
    <property type="match status" value="1"/>
</dbReference>
<dbReference type="AlphaFoldDB" id="A0AAV2ECH1"/>
<sequence>MITGFTYQLPEWKNGVLIHHAVPIVDDDSLNVLFDFMAQNPCCLGAAVHAWISQGENETWSMPSDHEYDDEEEEEEEDEEEEEEEPNGPRDYFLQGNEEDDELSYVDSYNIIPMPIVADFEVEFYKGQIYYSKQAAHMAIKYHAQERNFQYVVVESLPSIWKVKCLKHKDENCAWMVRFGCQDVGSEWIVRKSNLMHSCSSTTQPTDRRHLDVDVISESVKHLVRAQPNLSVLTMQAELKDKFHMEVTYKKAWYEKQKALEKLHGNWEESYDYLQTFLQVVKRKMPTSVIDWVRIPSSQLGHMIFLRVFWAFGPCIDGFKNCPGVMVVDGTFLTGKYKGVLLMACSFDGRKKIFPIAFAIVESENTDSWSWFIRRLQDLTDRNDVCIISNRHARLCEDMSDIGRAWEWRWCMRHYASNLQRKTKSKIMYNQLVRVAKEKRLEKFDRQVEQFKKMAVDRNVACSNWVDQNQIRWSLACDNHNGGRRWSIMTSNMSESINSVFKGIRSLPVASLVQHTYWRLLEKFDKMRLETEAEIRSGHSQYTKTCEDLIKGWAQKAVGHSVTGVDRRQGIYVVRTPPNNSNMTGSNILTVHFDNNNRVGFCTCGKFQGHKIPCSHAIAVCNRMGVNPYRFVNDIYKLERVLACYGTSFTPLDEPKGWKKHNGSTLHPNVYMIRNPGRPRSTRIHNEMDCPREGVAQQVCRNCNQSGHNASTCGGQPSGSGSQRRGSGGQ</sequence>
<evidence type="ECO:0000256" key="5">
    <source>
        <dbReference type="SAM" id="MobiDB-lite"/>
    </source>
</evidence>
<feature type="domain" description="SWIM-type" evidence="6">
    <location>
        <begin position="589"/>
        <end position="625"/>
    </location>
</feature>
<protein>
    <recommendedName>
        <fullName evidence="6">SWIM-type domain-containing protein</fullName>
    </recommendedName>
</protein>
<dbReference type="Pfam" id="PF04434">
    <property type="entry name" value="SWIM"/>
    <property type="match status" value="1"/>
</dbReference>
<keyword evidence="2 4" id="KW-0863">Zinc-finger</keyword>
<keyword evidence="8" id="KW-1185">Reference proteome</keyword>
<evidence type="ECO:0000313" key="7">
    <source>
        <dbReference type="EMBL" id="CAL1383671.1"/>
    </source>
</evidence>
<dbReference type="SMART" id="SM00575">
    <property type="entry name" value="ZnF_PMZ"/>
    <property type="match status" value="1"/>
</dbReference>
<gene>
    <name evidence="7" type="ORF">LTRI10_LOCUS24932</name>
</gene>
<keyword evidence="1" id="KW-0479">Metal-binding</keyword>
<evidence type="ECO:0000256" key="4">
    <source>
        <dbReference type="PROSITE-ProRule" id="PRU00325"/>
    </source>
</evidence>
<keyword evidence="3" id="KW-0862">Zinc</keyword>
<dbReference type="InterPro" id="IPR018289">
    <property type="entry name" value="MULE_transposase_dom"/>
</dbReference>
<feature type="compositionally biased region" description="Acidic residues" evidence="5">
    <location>
        <begin position="67"/>
        <end position="86"/>
    </location>
</feature>
<name>A0AAV2ECH1_9ROSI</name>
<dbReference type="EMBL" id="OZ034817">
    <property type="protein sequence ID" value="CAL1383671.1"/>
    <property type="molecule type" value="Genomic_DNA"/>
</dbReference>
<dbReference type="Proteomes" id="UP001497516">
    <property type="component" value="Chromosome 4"/>
</dbReference>
<dbReference type="PANTHER" id="PTHR31973:SF195">
    <property type="entry name" value="MUDR FAMILY TRANSPOSASE"/>
    <property type="match status" value="1"/>
</dbReference>
<evidence type="ECO:0000313" key="8">
    <source>
        <dbReference type="Proteomes" id="UP001497516"/>
    </source>
</evidence>
<dbReference type="Pfam" id="PF10551">
    <property type="entry name" value="MULE"/>
    <property type="match status" value="1"/>
</dbReference>
<dbReference type="GO" id="GO:0008270">
    <property type="term" value="F:zinc ion binding"/>
    <property type="evidence" value="ECO:0007669"/>
    <property type="project" value="UniProtKB-KW"/>
</dbReference>
<dbReference type="InterPro" id="IPR006564">
    <property type="entry name" value="Znf_PMZ"/>
</dbReference>
<dbReference type="InterPro" id="IPR007527">
    <property type="entry name" value="Znf_SWIM"/>
</dbReference>
<feature type="compositionally biased region" description="Low complexity" evidence="5">
    <location>
        <begin position="719"/>
        <end position="730"/>
    </location>
</feature>
<evidence type="ECO:0000256" key="1">
    <source>
        <dbReference type="ARBA" id="ARBA00022723"/>
    </source>
</evidence>